<evidence type="ECO:0000313" key="4">
    <source>
        <dbReference type="Proteomes" id="UP001519460"/>
    </source>
</evidence>
<feature type="compositionally biased region" description="Gly residues" evidence="1">
    <location>
        <begin position="100"/>
        <end position="110"/>
    </location>
</feature>
<evidence type="ECO:0000256" key="2">
    <source>
        <dbReference type="SAM" id="SignalP"/>
    </source>
</evidence>
<feature type="region of interest" description="Disordered" evidence="1">
    <location>
        <begin position="100"/>
        <end position="137"/>
    </location>
</feature>
<name>A0ABD0JC31_9CAEN</name>
<feature type="chain" id="PRO_5044892069" description="Secreted protein" evidence="2">
    <location>
        <begin position="23"/>
        <end position="137"/>
    </location>
</feature>
<comment type="caution">
    <text evidence="3">The sequence shown here is derived from an EMBL/GenBank/DDBJ whole genome shotgun (WGS) entry which is preliminary data.</text>
</comment>
<dbReference type="AlphaFoldDB" id="A0ABD0JC31"/>
<proteinExistence type="predicted"/>
<reference evidence="3 4" key="1">
    <citation type="journal article" date="2023" name="Sci. Data">
        <title>Genome assembly of the Korean intertidal mud-creeper Batillaria attramentaria.</title>
        <authorList>
            <person name="Patra A.K."/>
            <person name="Ho P.T."/>
            <person name="Jun S."/>
            <person name="Lee S.J."/>
            <person name="Kim Y."/>
            <person name="Won Y.J."/>
        </authorList>
    </citation>
    <scope>NUCLEOTIDE SEQUENCE [LARGE SCALE GENOMIC DNA]</scope>
    <source>
        <strain evidence="3">Wonlab-2016</strain>
    </source>
</reference>
<dbReference type="EMBL" id="JACVVK020000509">
    <property type="protein sequence ID" value="KAK7469660.1"/>
    <property type="molecule type" value="Genomic_DNA"/>
</dbReference>
<evidence type="ECO:0008006" key="5">
    <source>
        <dbReference type="Google" id="ProtNLM"/>
    </source>
</evidence>
<sequence>MITYHVLARSFSLLLNAVACHAHERERAVASESGQVTVGTRSGNLPDARNWVDSGCGESRRGGVGRYMHCLEGSGNVRARRRCAGGTSAALHVGQIGFTGGQRGSPGGNCFGSQSAGERGVPRRGLGSADCRAEHEV</sequence>
<protein>
    <recommendedName>
        <fullName evidence="5">Secreted protein</fullName>
    </recommendedName>
</protein>
<dbReference type="Proteomes" id="UP001519460">
    <property type="component" value="Unassembled WGS sequence"/>
</dbReference>
<keyword evidence="4" id="KW-1185">Reference proteome</keyword>
<organism evidence="3 4">
    <name type="scientific">Batillaria attramentaria</name>
    <dbReference type="NCBI Taxonomy" id="370345"/>
    <lineage>
        <taxon>Eukaryota</taxon>
        <taxon>Metazoa</taxon>
        <taxon>Spiralia</taxon>
        <taxon>Lophotrochozoa</taxon>
        <taxon>Mollusca</taxon>
        <taxon>Gastropoda</taxon>
        <taxon>Caenogastropoda</taxon>
        <taxon>Sorbeoconcha</taxon>
        <taxon>Cerithioidea</taxon>
        <taxon>Batillariidae</taxon>
        <taxon>Batillaria</taxon>
    </lineage>
</organism>
<accession>A0ABD0JC31</accession>
<keyword evidence="2" id="KW-0732">Signal</keyword>
<evidence type="ECO:0000313" key="3">
    <source>
        <dbReference type="EMBL" id="KAK7469660.1"/>
    </source>
</evidence>
<evidence type="ECO:0000256" key="1">
    <source>
        <dbReference type="SAM" id="MobiDB-lite"/>
    </source>
</evidence>
<gene>
    <name evidence="3" type="ORF">BaRGS_00036330</name>
</gene>
<feature type="signal peptide" evidence="2">
    <location>
        <begin position="1"/>
        <end position="22"/>
    </location>
</feature>